<keyword evidence="3" id="KW-1185">Reference proteome</keyword>
<dbReference type="Proteomes" id="UP000276770">
    <property type="component" value="Unassembled WGS sequence"/>
</dbReference>
<organism evidence="2 3">
    <name type="scientific">Falsibacillus albus</name>
    <dbReference type="NCBI Taxonomy" id="2478915"/>
    <lineage>
        <taxon>Bacteria</taxon>
        <taxon>Bacillati</taxon>
        <taxon>Bacillota</taxon>
        <taxon>Bacilli</taxon>
        <taxon>Bacillales</taxon>
        <taxon>Bacillaceae</taxon>
        <taxon>Falsibacillus</taxon>
    </lineage>
</organism>
<name>A0A3L7JXH8_9BACI</name>
<dbReference type="InterPro" id="IPR058725">
    <property type="entry name" value="YczF"/>
</dbReference>
<evidence type="ECO:0000256" key="1">
    <source>
        <dbReference type="SAM" id="Phobius"/>
    </source>
</evidence>
<gene>
    <name evidence="2" type="ORF">D9X91_10610</name>
</gene>
<evidence type="ECO:0000313" key="2">
    <source>
        <dbReference type="EMBL" id="RLQ95476.1"/>
    </source>
</evidence>
<keyword evidence="1" id="KW-0812">Transmembrane</keyword>
<dbReference type="EMBL" id="RCVZ01000006">
    <property type="protein sequence ID" value="RLQ95476.1"/>
    <property type="molecule type" value="Genomic_DNA"/>
</dbReference>
<protein>
    <submittedName>
        <fullName evidence="2">Uncharacterized protein</fullName>
    </submittedName>
</protein>
<comment type="caution">
    <text evidence="2">The sequence shown here is derived from an EMBL/GenBank/DDBJ whole genome shotgun (WGS) entry which is preliminary data.</text>
</comment>
<dbReference type="Pfam" id="PF26310">
    <property type="entry name" value="YczF"/>
    <property type="match status" value="1"/>
</dbReference>
<proteinExistence type="predicted"/>
<feature type="transmembrane region" description="Helical" evidence="1">
    <location>
        <begin position="49"/>
        <end position="65"/>
    </location>
</feature>
<keyword evidence="1" id="KW-0472">Membrane</keyword>
<keyword evidence="1" id="KW-1133">Transmembrane helix</keyword>
<dbReference type="RefSeq" id="WP_121680591.1">
    <property type="nucleotide sequence ID" value="NZ_RCVZ01000006.1"/>
</dbReference>
<evidence type="ECO:0000313" key="3">
    <source>
        <dbReference type="Proteomes" id="UP000276770"/>
    </source>
</evidence>
<dbReference type="AlphaFoldDB" id="A0A3L7JXH8"/>
<reference evidence="2 3" key="1">
    <citation type="submission" date="2018-10" db="EMBL/GenBank/DDBJ databases">
        <title>Falsibacillus sp. genome draft.</title>
        <authorList>
            <person name="Shi S."/>
        </authorList>
    </citation>
    <scope>NUCLEOTIDE SEQUENCE [LARGE SCALE GENOMIC DNA]</scope>
    <source>
        <strain evidence="2 3">GY 10110</strain>
    </source>
</reference>
<sequence>MKKQLFFLASVYAATLLVVLSMDLIQRYTWREIKYNFFNMFYTLPKDDIFSLMIAFGLLFSYLVIKKGK</sequence>
<accession>A0A3L7JXH8</accession>